<comment type="similarity">
    <text evidence="1">Belongs to the UPF0065 (bug) family.</text>
</comment>
<dbReference type="Gene3D" id="3.40.190.10">
    <property type="entry name" value="Periplasmic binding protein-like II"/>
    <property type="match status" value="1"/>
</dbReference>
<dbReference type="InterPro" id="IPR042100">
    <property type="entry name" value="Bug_dom1"/>
</dbReference>
<dbReference type="Pfam" id="PF03401">
    <property type="entry name" value="TctC"/>
    <property type="match status" value="1"/>
</dbReference>
<dbReference type="Proteomes" id="UP000244890">
    <property type="component" value="Chromosome"/>
</dbReference>
<dbReference type="Gene3D" id="3.40.190.150">
    <property type="entry name" value="Bordetella uptake gene, domain 1"/>
    <property type="match status" value="1"/>
</dbReference>
<evidence type="ECO:0000313" key="3">
    <source>
        <dbReference type="Proteomes" id="UP000244890"/>
    </source>
</evidence>
<dbReference type="PIRSF" id="PIRSF017082">
    <property type="entry name" value="YflP"/>
    <property type="match status" value="1"/>
</dbReference>
<organism evidence="2 3">
    <name type="scientific">Helicobacter apodemus</name>
    <dbReference type="NCBI Taxonomy" id="135569"/>
    <lineage>
        <taxon>Bacteria</taxon>
        <taxon>Pseudomonadati</taxon>
        <taxon>Campylobacterota</taxon>
        <taxon>Epsilonproteobacteria</taxon>
        <taxon>Campylobacterales</taxon>
        <taxon>Helicobacteraceae</taxon>
        <taxon>Helicobacter</taxon>
    </lineage>
</organism>
<name>A0A2U8FDT8_9HELI</name>
<gene>
    <name evidence="2" type="ORF">CDV25_03845</name>
</gene>
<dbReference type="EMBL" id="CP021886">
    <property type="protein sequence ID" value="AWI33997.1"/>
    <property type="molecule type" value="Genomic_DNA"/>
</dbReference>
<protein>
    <submittedName>
        <fullName evidence="2">Tricarboxylic transporter</fullName>
    </submittedName>
</protein>
<dbReference type="PANTHER" id="PTHR42928:SF3">
    <property type="entry name" value="UPF0065 PROTEIN YFLP"/>
    <property type="match status" value="1"/>
</dbReference>
<dbReference type="InterPro" id="IPR005064">
    <property type="entry name" value="BUG"/>
</dbReference>
<evidence type="ECO:0000313" key="2">
    <source>
        <dbReference type="EMBL" id="AWI33997.1"/>
    </source>
</evidence>
<dbReference type="CDD" id="cd07012">
    <property type="entry name" value="PBP2_Bug_TTT"/>
    <property type="match status" value="1"/>
</dbReference>
<sequence length="321" mass="35475">MKFKGFCGFWLLFGVLFAEPRHPECIAPAKPGGGFDLTCKLAQITLADSGILQKVMRVTYMPGGVGVVAYNAMINSKAKDSNIIVAFSSGTLLNIATGKHGKYNENDVKWLATAGVDYSAIYVKADSKYQTLTQLLEDLRANPQAISFGAGGSVGGQDWMVTALLAKSANVDIKNTRYVAFEGGGDTMISLLGGHIDAAVQGLGELVSQLDSGSIRILAIFSEERLNLNDKIAQIPTAKELGYDVVWPAIRGYYMAPKVSQKDYEWWINAFEKLYETPIFKEQRDQRALFEFNKSGKELEEFVKMQTHQMRQLAKEFDLIK</sequence>
<dbReference type="KEGG" id="had:CDV25_03845"/>
<dbReference type="SUPFAM" id="SSF53850">
    <property type="entry name" value="Periplasmic binding protein-like II"/>
    <property type="match status" value="1"/>
</dbReference>
<dbReference type="AlphaFoldDB" id="A0A2U8FDT8"/>
<dbReference type="PANTHER" id="PTHR42928">
    <property type="entry name" value="TRICARBOXYLATE-BINDING PROTEIN"/>
    <property type="match status" value="1"/>
</dbReference>
<accession>A0A2U8FDT8</accession>
<evidence type="ECO:0000256" key="1">
    <source>
        <dbReference type="ARBA" id="ARBA00006987"/>
    </source>
</evidence>
<dbReference type="OrthoDB" id="8677378at2"/>
<dbReference type="RefSeq" id="WP_108910853.1">
    <property type="nucleotide sequence ID" value="NZ_CP021886.1"/>
</dbReference>
<reference evidence="2 3" key="1">
    <citation type="submission" date="2017-06" db="EMBL/GenBank/DDBJ databases">
        <title>Complete genome of Helicobacter apodemus.</title>
        <authorList>
            <person name="Cho S."/>
        </authorList>
    </citation>
    <scope>NUCLEOTIDE SEQUENCE [LARGE SCALE GENOMIC DNA]</scope>
    <source>
        <strain evidence="3">SNUVETPUB-15-01</strain>
    </source>
</reference>
<proteinExistence type="inferred from homology"/>